<dbReference type="GeneID" id="39733500"/>
<dbReference type="PANTHER" id="PTHR11787:SF8">
    <property type="entry name" value="RAB GDP DISSOCIATION INHIBITOR"/>
    <property type="match status" value="1"/>
</dbReference>
<dbReference type="Gene3D" id="1.10.405.10">
    <property type="entry name" value="Guanine Nucleotide Dissociation Inhibitor, domain 1"/>
    <property type="match status" value="1"/>
</dbReference>
<gene>
    <name evidence="4" type="ORF">PGAL8A_00496700</name>
</gene>
<organism evidence="4 5">
    <name type="scientific">Plasmodium gallinaceum</name>
    <dbReference type="NCBI Taxonomy" id="5849"/>
    <lineage>
        <taxon>Eukaryota</taxon>
        <taxon>Sar</taxon>
        <taxon>Alveolata</taxon>
        <taxon>Apicomplexa</taxon>
        <taxon>Aconoidasida</taxon>
        <taxon>Haemosporida</taxon>
        <taxon>Plasmodiidae</taxon>
        <taxon>Plasmodium</taxon>
        <taxon>Plasmodium (Haemamoeba)</taxon>
    </lineage>
</organism>
<dbReference type="OrthoDB" id="1923006at2759"/>
<dbReference type="GO" id="GO:0005737">
    <property type="term" value="C:cytoplasm"/>
    <property type="evidence" value="ECO:0007669"/>
    <property type="project" value="TreeGrafter"/>
</dbReference>
<comment type="caution">
    <text evidence="4">The sequence shown here is derived from an EMBL/GenBank/DDBJ whole genome shotgun (WGS) entry which is preliminary data.</text>
</comment>
<feature type="compositionally biased region" description="Basic and acidic residues" evidence="2">
    <location>
        <begin position="302"/>
        <end position="320"/>
    </location>
</feature>
<proteinExistence type="inferred from homology"/>
<keyword evidence="5" id="KW-1185">Reference proteome</keyword>
<dbReference type="GO" id="GO:0007264">
    <property type="term" value="P:small GTPase-mediated signal transduction"/>
    <property type="evidence" value="ECO:0007669"/>
    <property type="project" value="InterPro"/>
</dbReference>
<dbReference type="AlphaFoldDB" id="A0A1J1GXV2"/>
<reference evidence="4" key="1">
    <citation type="submission" date="2015-04" db="EMBL/GenBank/DDBJ databases">
        <authorList>
            <consortium name="Pathogen Informatics"/>
        </authorList>
    </citation>
    <scope>NUCLEOTIDE SEQUENCE [LARGE SCALE GENOMIC DNA]</scope>
    <source>
        <strain evidence="4">8A</strain>
    </source>
</reference>
<evidence type="ECO:0000313" key="4">
    <source>
        <dbReference type="EMBL" id="CRG97388.1"/>
    </source>
</evidence>
<name>A0A1J1GXV2_PLAGA</name>
<dbReference type="VEuPathDB" id="PlasmoDB:PGAL8A_00496700"/>
<feature type="compositionally biased region" description="Polar residues" evidence="2">
    <location>
        <begin position="763"/>
        <end position="774"/>
    </location>
</feature>
<evidence type="ECO:0000256" key="1">
    <source>
        <dbReference type="ARBA" id="ARBA00005593"/>
    </source>
</evidence>
<dbReference type="Gene3D" id="3.30.519.10">
    <property type="entry name" value="Guanine Nucleotide Dissociation Inhibitor, domain 2"/>
    <property type="match status" value="2"/>
</dbReference>
<dbReference type="GO" id="GO:0005093">
    <property type="term" value="F:Rab GDP-dissociation inhibitor activity"/>
    <property type="evidence" value="ECO:0007669"/>
    <property type="project" value="TreeGrafter"/>
</dbReference>
<feature type="region of interest" description="Disordered" evidence="2">
    <location>
        <begin position="750"/>
        <end position="774"/>
    </location>
</feature>
<dbReference type="InterPro" id="IPR036188">
    <property type="entry name" value="FAD/NAD-bd_sf"/>
</dbReference>
<dbReference type="SUPFAM" id="SSF51905">
    <property type="entry name" value="FAD/NAD(P)-binding domain"/>
    <property type="match status" value="1"/>
</dbReference>
<feature type="transmembrane region" description="Helical" evidence="3">
    <location>
        <begin position="12"/>
        <end position="31"/>
    </location>
</feature>
<dbReference type="EMBL" id="CVMV01000096">
    <property type="protein sequence ID" value="CRG97388.1"/>
    <property type="molecule type" value="Genomic_DNA"/>
</dbReference>
<evidence type="ECO:0000256" key="3">
    <source>
        <dbReference type="SAM" id="Phobius"/>
    </source>
</evidence>
<keyword evidence="3" id="KW-0472">Membrane</keyword>
<evidence type="ECO:0000313" key="5">
    <source>
        <dbReference type="Proteomes" id="UP000220797"/>
    </source>
</evidence>
<protein>
    <submittedName>
        <fullName evidence="4">GDP dissociation inhibitor, putative</fullName>
    </submittedName>
</protein>
<sequence>MDNKKSNIFNCDILICGTGLLNTLLSVYFSINNYKVINIDKNNYYGDVNCSLNFNQFEYEKKNLENFYEEYIPFSNLNKRKKELLKEIIVNYFQLNSNKFNIDLNPKIIYNESNIVNLLVILNAHIYISFIGIQNFYLTYRKSSQIETNTKNDEEKDHINDKVFTLDKIKNSCMNDQKGENKKSEGIIEKNENEINIGNEAEKNINKINDTVGKHTNNICTKTNEDKDDLITLKIPLNKSQVFLDSNLNLNEKRMIMNFIYKHISYDKNYTFSNLSNYSFLKKTNTRKEILKNNENFLNEEKNISSDKINEKEKNEKDENNNIIDEEESENINILEYLKTFNITDKITDYIIYGIGLFDLSLEYNKNINISNYYLNGYTKEKKYFMNKKEFLQRFHILINSLNKFKLQNLFENAFIYPCYGLNDIVYALSRISCLNNSIYMINRKIQNILYDEFYINKKGEKKGDTLQIKEVILDNGYKIRTKFLISSGSNMNFNEMKKYILKKKNYKNSKKKKKVQIKTNRLIVLSTFSLIGKSGLSFYIHKQKKSEENEIGDDNSYFCVHILQLDYGSGSCPPGFFLTYFTYLEIEKDIKINSNNSDNSNIYKNQHNENKIHNTKSQKPSNFILLLDVLILFVNKNKNRNNSAYSSIPLKDMCDEKILEKIKIFLNDEELKEKQQVDYSNDLKNENNDEKKDFFINSLNDLLINEGIIYCGYYEYKPMIYRKDTIKMINENLENYRSIFENIKNENKEMNEEEKEKKELNQSYSDKTNKQNTNEYKNYEFNQVNNDFNNYINNDITQLNENKHICNLLFTNDIHNYPIYPMIEDVSMFFYIISNIHKNFQKKKNETIYDTFNDMKTLFNYQPI</sequence>
<dbReference type="Proteomes" id="UP000220797">
    <property type="component" value="Unassembled WGS sequence"/>
</dbReference>
<dbReference type="PANTHER" id="PTHR11787">
    <property type="entry name" value="RAB GDP-DISSOCIATION INHIBITOR"/>
    <property type="match status" value="1"/>
</dbReference>
<dbReference type="Gene3D" id="3.50.50.60">
    <property type="entry name" value="FAD/NAD(P)-binding domain"/>
    <property type="match status" value="2"/>
</dbReference>
<dbReference type="Pfam" id="PF00996">
    <property type="entry name" value="GDI"/>
    <property type="match status" value="2"/>
</dbReference>
<dbReference type="PRINTS" id="PR00891">
    <property type="entry name" value="RABGDIREP"/>
</dbReference>
<feature type="region of interest" description="Disordered" evidence="2">
    <location>
        <begin position="302"/>
        <end position="323"/>
    </location>
</feature>
<dbReference type="RefSeq" id="XP_028530190.1">
    <property type="nucleotide sequence ID" value="XM_028673771.1"/>
</dbReference>
<feature type="compositionally biased region" description="Basic and acidic residues" evidence="2">
    <location>
        <begin position="750"/>
        <end position="761"/>
    </location>
</feature>
<keyword evidence="3" id="KW-0812">Transmembrane</keyword>
<keyword evidence="3" id="KW-1133">Transmembrane helix</keyword>
<dbReference type="GO" id="GO:0016192">
    <property type="term" value="P:vesicle-mediated transport"/>
    <property type="evidence" value="ECO:0007669"/>
    <property type="project" value="TreeGrafter"/>
</dbReference>
<comment type="similarity">
    <text evidence="1">Belongs to the Rab GDI family.</text>
</comment>
<accession>A0A1J1GXV2</accession>
<dbReference type="InterPro" id="IPR018203">
    <property type="entry name" value="GDP_dissociation_inhibitor"/>
</dbReference>
<evidence type="ECO:0000256" key="2">
    <source>
        <dbReference type="SAM" id="MobiDB-lite"/>
    </source>
</evidence>